<reference evidence="2 3" key="1">
    <citation type="journal article" date="2019" name="Nat. Ecol. Evol.">
        <title>Megaphylogeny resolves global patterns of mushroom evolution.</title>
        <authorList>
            <person name="Varga T."/>
            <person name="Krizsan K."/>
            <person name="Foldi C."/>
            <person name="Dima B."/>
            <person name="Sanchez-Garcia M."/>
            <person name="Sanchez-Ramirez S."/>
            <person name="Szollosi G.J."/>
            <person name="Szarkandi J.G."/>
            <person name="Papp V."/>
            <person name="Albert L."/>
            <person name="Andreopoulos W."/>
            <person name="Angelini C."/>
            <person name="Antonin V."/>
            <person name="Barry K.W."/>
            <person name="Bougher N.L."/>
            <person name="Buchanan P."/>
            <person name="Buyck B."/>
            <person name="Bense V."/>
            <person name="Catcheside P."/>
            <person name="Chovatia M."/>
            <person name="Cooper J."/>
            <person name="Damon W."/>
            <person name="Desjardin D."/>
            <person name="Finy P."/>
            <person name="Geml J."/>
            <person name="Haridas S."/>
            <person name="Hughes K."/>
            <person name="Justo A."/>
            <person name="Karasinski D."/>
            <person name="Kautmanova I."/>
            <person name="Kiss B."/>
            <person name="Kocsube S."/>
            <person name="Kotiranta H."/>
            <person name="LaButti K.M."/>
            <person name="Lechner B.E."/>
            <person name="Liimatainen K."/>
            <person name="Lipzen A."/>
            <person name="Lukacs Z."/>
            <person name="Mihaltcheva S."/>
            <person name="Morgado L.N."/>
            <person name="Niskanen T."/>
            <person name="Noordeloos M.E."/>
            <person name="Ohm R.A."/>
            <person name="Ortiz-Santana B."/>
            <person name="Ovrebo C."/>
            <person name="Racz N."/>
            <person name="Riley R."/>
            <person name="Savchenko A."/>
            <person name="Shiryaev A."/>
            <person name="Soop K."/>
            <person name="Spirin V."/>
            <person name="Szebenyi C."/>
            <person name="Tomsovsky M."/>
            <person name="Tulloss R.E."/>
            <person name="Uehling J."/>
            <person name="Grigoriev I.V."/>
            <person name="Vagvolgyi C."/>
            <person name="Papp T."/>
            <person name="Martin F.M."/>
            <person name="Miettinen O."/>
            <person name="Hibbett D.S."/>
            <person name="Nagy L.G."/>
        </authorList>
    </citation>
    <scope>NUCLEOTIDE SEQUENCE [LARGE SCALE GENOMIC DNA]</scope>
    <source>
        <strain evidence="2 3">FP101781</strain>
    </source>
</reference>
<evidence type="ECO:0000256" key="1">
    <source>
        <dbReference type="SAM" id="MobiDB-lite"/>
    </source>
</evidence>
<gene>
    <name evidence="2" type="ORF">FA13DRAFT_1780465</name>
</gene>
<feature type="region of interest" description="Disordered" evidence="1">
    <location>
        <begin position="178"/>
        <end position="209"/>
    </location>
</feature>
<sequence>MKQDTTFERLVPLARLPRHIPLTCSRSTVCSRERVDPLWFATRFQVSGTRSLCLCLVSFKEASYSRGMPSSLWRAETSGSPSSAWAWCLLAVAQSGRYSHLLSLYDCFVSNGCGAFSLYHSLGDADSGVLGLPASSASARLVLTSSALSYSVRMWTRWLFWLYSTWAMHAGDESLSVRFPSRSRSPGGPLGGKDMNPKRRGGDVVRPRPPISCRLASTLSSRFESLVSMTLRDFL</sequence>
<proteinExistence type="predicted"/>
<dbReference type="AlphaFoldDB" id="A0A4Y7SDE1"/>
<feature type="compositionally biased region" description="Low complexity" evidence="1">
    <location>
        <begin position="178"/>
        <end position="187"/>
    </location>
</feature>
<name>A0A4Y7SDE1_COPMI</name>
<dbReference type="Proteomes" id="UP000298030">
    <property type="component" value="Unassembled WGS sequence"/>
</dbReference>
<dbReference type="EMBL" id="QPFP01000180">
    <property type="protein sequence ID" value="TEB19673.1"/>
    <property type="molecule type" value="Genomic_DNA"/>
</dbReference>
<accession>A0A4Y7SDE1</accession>
<keyword evidence="3" id="KW-1185">Reference proteome</keyword>
<feature type="compositionally biased region" description="Basic and acidic residues" evidence="1">
    <location>
        <begin position="195"/>
        <end position="206"/>
    </location>
</feature>
<protein>
    <submittedName>
        <fullName evidence="2">Uncharacterized protein</fullName>
    </submittedName>
</protein>
<evidence type="ECO:0000313" key="3">
    <source>
        <dbReference type="Proteomes" id="UP000298030"/>
    </source>
</evidence>
<evidence type="ECO:0000313" key="2">
    <source>
        <dbReference type="EMBL" id="TEB19673.1"/>
    </source>
</evidence>
<comment type="caution">
    <text evidence="2">The sequence shown here is derived from an EMBL/GenBank/DDBJ whole genome shotgun (WGS) entry which is preliminary data.</text>
</comment>
<organism evidence="2 3">
    <name type="scientific">Coprinellus micaceus</name>
    <name type="common">Glistening ink-cap mushroom</name>
    <name type="synonym">Coprinus micaceus</name>
    <dbReference type="NCBI Taxonomy" id="71717"/>
    <lineage>
        <taxon>Eukaryota</taxon>
        <taxon>Fungi</taxon>
        <taxon>Dikarya</taxon>
        <taxon>Basidiomycota</taxon>
        <taxon>Agaricomycotina</taxon>
        <taxon>Agaricomycetes</taxon>
        <taxon>Agaricomycetidae</taxon>
        <taxon>Agaricales</taxon>
        <taxon>Agaricineae</taxon>
        <taxon>Psathyrellaceae</taxon>
        <taxon>Coprinellus</taxon>
    </lineage>
</organism>